<comment type="caution">
    <text evidence="2">The sequence shown here is derived from an EMBL/GenBank/DDBJ whole genome shotgun (WGS) entry which is preliminary data.</text>
</comment>
<organism evidence="2 3">
    <name type="scientific">Trichonephila clavipes</name>
    <name type="common">Golden silk orbweaver</name>
    <name type="synonym">Nephila clavipes</name>
    <dbReference type="NCBI Taxonomy" id="2585209"/>
    <lineage>
        <taxon>Eukaryota</taxon>
        <taxon>Metazoa</taxon>
        <taxon>Ecdysozoa</taxon>
        <taxon>Arthropoda</taxon>
        <taxon>Chelicerata</taxon>
        <taxon>Arachnida</taxon>
        <taxon>Araneae</taxon>
        <taxon>Araneomorphae</taxon>
        <taxon>Entelegynae</taxon>
        <taxon>Araneoidea</taxon>
        <taxon>Nephilidae</taxon>
        <taxon>Trichonephila</taxon>
    </lineage>
</organism>
<evidence type="ECO:0000313" key="3">
    <source>
        <dbReference type="Proteomes" id="UP000887159"/>
    </source>
</evidence>
<dbReference type="Proteomes" id="UP000887159">
    <property type="component" value="Unassembled WGS sequence"/>
</dbReference>
<sequence>MAPWPRALVTPQLVDHNNPGTIDGWNDIMEKDETVMTEGEPKLPDDTNVAHTDLDKDVFNPSGKY</sequence>
<evidence type="ECO:0000313" key="2">
    <source>
        <dbReference type="EMBL" id="GFX87376.1"/>
    </source>
</evidence>
<name>A0A8X6UPL7_TRICX</name>
<gene>
    <name evidence="2" type="ORF">TNCV_3369461</name>
</gene>
<reference evidence="2" key="1">
    <citation type="submission" date="2020-08" db="EMBL/GenBank/DDBJ databases">
        <title>Multicomponent nature underlies the extraordinary mechanical properties of spider dragline silk.</title>
        <authorList>
            <person name="Kono N."/>
            <person name="Nakamura H."/>
            <person name="Mori M."/>
            <person name="Yoshida Y."/>
            <person name="Ohtoshi R."/>
            <person name="Malay A.D."/>
            <person name="Moran D.A.P."/>
            <person name="Tomita M."/>
            <person name="Numata K."/>
            <person name="Arakawa K."/>
        </authorList>
    </citation>
    <scope>NUCLEOTIDE SEQUENCE</scope>
</reference>
<dbReference type="AlphaFoldDB" id="A0A8X6UPL7"/>
<evidence type="ECO:0000256" key="1">
    <source>
        <dbReference type="SAM" id="MobiDB-lite"/>
    </source>
</evidence>
<protein>
    <submittedName>
        <fullName evidence="2">Uncharacterized protein</fullName>
    </submittedName>
</protein>
<proteinExistence type="predicted"/>
<accession>A0A8X6UPL7</accession>
<dbReference type="EMBL" id="BMAU01021033">
    <property type="protein sequence ID" value="GFX87376.1"/>
    <property type="molecule type" value="Genomic_DNA"/>
</dbReference>
<keyword evidence="3" id="KW-1185">Reference proteome</keyword>
<feature type="region of interest" description="Disordered" evidence="1">
    <location>
        <begin position="40"/>
        <end position="65"/>
    </location>
</feature>